<proteinExistence type="predicted"/>
<evidence type="ECO:0000313" key="3">
    <source>
        <dbReference type="Proteomes" id="UP000054097"/>
    </source>
</evidence>
<dbReference type="STRING" id="933852.A0A0C2W087"/>
<reference evidence="3" key="2">
    <citation type="submission" date="2015-01" db="EMBL/GenBank/DDBJ databases">
        <title>Evolutionary Origins and Diversification of the Mycorrhizal Mutualists.</title>
        <authorList>
            <consortium name="DOE Joint Genome Institute"/>
            <consortium name="Mycorrhizal Genomics Consortium"/>
            <person name="Kohler A."/>
            <person name="Kuo A."/>
            <person name="Nagy L.G."/>
            <person name="Floudas D."/>
            <person name="Copeland A."/>
            <person name="Barry K.W."/>
            <person name="Cichocki N."/>
            <person name="Veneault-Fourrey C."/>
            <person name="LaButti K."/>
            <person name="Lindquist E.A."/>
            <person name="Lipzen A."/>
            <person name="Lundell T."/>
            <person name="Morin E."/>
            <person name="Murat C."/>
            <person name="Riley R."/>
            <person name="Ohm R."/>
            <person name="Sun H."/>
            <person name="Tunlid A."/>
            <person name="Henrissat B."/>
            <person name="Grigoriev I.V."/>
            <person name="Hibbett D.S."/>
            <person name="Martin F."/>
        </authorList>
    </citation>
    <scope>NUCLEOTIDE SEQUENCE [LARGE SCALE GENOMIC DNA]</scope>
    <source>
        <strain evidence="3">MAFF 305830</strain>
    </source>
</reference>
<dbReference type="OrthoDB" id="2538110at2759"/>
<sequence>MTQLPSPSSEKPSENSNSPPTTPVIPADGPNTANKVSQKGPRNTRSLAARRSGSQWCRAAILTVLIVLGSYLWLSWTDPDQVEMRKQAWEAAMEKIRGKQVVYANRYSKEHRFRPAASPIITEVLPDGRKKIKGARHGDDIPIPKPTGTAAA</sequence>
<name>A0A0C2W087_SERVB</name>
<evidence type="ECO:0000313" key="2">
    <source>
        <dbReference type="EMBL" id="KIM19953.1"/>
    </source>
</evidence>
<dbReference type="AlphaFoldDB" id="A0A0C2W087"/>
<evidence type="ECO:0000256" key="1">
    <source>
        <dbReference type="SAM" id="MobiDB-lite"/>
    </source>
</evidence>
<dbReference type="EMBL" id="KN824501">
    <property type="protein sequence ID" value="KIM19953.1"/>
    <property type="molecule type" value="Genomic_DNA"/>
</dbReference>
<feature type="region of interest" description="Disordered" evidence="1">
    <location>
        <begin position="132"/>
        <end position="152"/>
    </location>
</feature>
<feature type="non-terminal residue" evidence="2">
    <location>
        <position position="152"/>
    </location>
</feature>
<dbReference type="HOGENOM" id="CLU_1735905_0_0_1"/>
<feature type="compositionally biased region" description="Low complexity" evidence="1">
    <location>
        <begin position="1"/>
        <end position="19"/>
    </location>
</feature>
<keyword evidence="3" id="KW-1185">Reference proteome</keyword>
<dbReference type="Proteomes" id="UP000054097">
    <property type="component" value="Unassembled WGS sequence"/>
</dbReference>
<gene>
    <name evidence="2" type="ORF">M408DRAFT_334196</name>
</gene>
<reference evidence="2 3" key="1">
    <citation type="submission" date="2014-04" db="EMBL/GenBank/DDBJ databases">
        <authorList>
            <consortium name="DOE Joint Genome Institute"/>
            <person name="Kuo A."/>
            <person name="Zuccaro A."/>
            <person name="Kohler A."/>
            <person name="Nagy L.G."/>
            <person name="Floudas D."/>
            <person name="Copeland A."/>
            <person name="Barry K.W."/>
            <person name="Cichocki N."/>
            <person name="Veneault-Fourrey C."/>
            <person name="LaButti K."/>
            <person name="Lindquist E.A."/>
            <person name="Lipzen A."/>
            <person name="Lundell T."/>
            <person name="Morin E."/>
            <person name="Murat C."/>
            <person name="Sun H."/>
            <person name="Tunlid A."/>
            <person name="Henrissat B."/>
            <person name="Grigoriev I.V."/>
            <person name="Hibbett D.S."/>
            <person name="Martin F."/>
            <person name="Nordberg H.P."/>
            <person name="Cantor M.N."/>
            <person name="Hua S.X."/>
        </authorList>
    </citation>
    <scope>NUCLEOTIDE SEQUENCE [LARGE SCALE GENOMIC DNA]</scope>
    <source>
        <strain evidence="2 3">MAFF 305830</strain>
    </source>
</reference>
<feature type="region of interest" description="Disordered" evidence="1">
    <location>
        <begin position="1"/>
        <end position="53"/>
    </location>
</feature>
<accession>A0A0C2W087</accession>
<protein>
    <submittedName>
        <fullName evidence="2">Uncharacterized protein</fullName>
    </submittedName>
</protein>
<feature type="compositionally biased region" description="Polar residues" evidence="1">
    <location>
        <begin position="31"/>
        <end position="46"/>
    </location>
</feature>
<organism evidence="2 3">
    <name type="scientific">Serendipita vermifera MAFF 305830</name>
    <dbReference type="NCBI Taxonomy" id="933852"/>
    <lineage>
        <taxon>Eukaryota</taxon>
        <taxon>Fungi</taxon>
        <taxon>Dikarya</taxon>
        <taxon>Basidiomycota</taxon>
        <taxon>Agaricomycotina</taxon>
        <taxon>Agaricomycetes</taxon>
        <taxon>Sebacinales</taxon>
        <taxon>Serendipitaceae</taxon>
        <taxon>Serendipita</taxon>
    </lineage>
</organism>